<dbReference type="Pfam" id="PF00078">
    <property type="entry name" value="RVT_1"/>
    <property type="match status" value="1"/>
</dbReference>
<gene>
    <name evidence="2" type="ORF">Tci_338184</name>
</gene>
<protein>
    <submittedName>
        <fullName evidence="2">RNA-directed DNA polymerase, eukaryota</fullName>
    </submittedName>
</protein>
<reference evidence="2" key="1">
    <citation type="journal article" date="2019" name="Sci. Rep.">
        <title>Draft genome of Tanacetum cinerariifolium, the natural source of mosquito coil.</title>
        <authorList>
            <person name="Yamashiro T."/>
            <person name="Shiraishi A."/>
            <person name="Satake H."/>
            <person name="Nakayama K."/>
        </authorList>
    </citation>
    <scope>NUCLEOTIDE SEQUENCE</scope>
</reference>
<proteinExistence type="predicted"/>
<dbReference type="InterPro" id="IPR036691">
    <property type="entry name" value="Endo/exonu/phosph_ase_sf"/>
</dbReference>
<evidence type="ECO:0000259" key="1">
    <source>
        <dbReference type="PROSITE" id="PS50878"/>
    </source>
</evidence>
<dbReference type="EMBL" id="BKCJ010122005">
    <property type="protein sequence ID" value="GEX66209.1"/>
    <property type="molecule type" value="Genomic_DNA"/>
</dbReference>
<keyword evidence="2" id="KW-0695">RNA-directed DNA polymerase</keyword>
<organism evidence="2">
    <name type="scientific">Tanacetum cinerariifolium</name>
    <name type="common">Dalmatian daisy</name>
    <name type="synonym">Chrysanthemum cinerariifolium</name>
    <dbReference type="NCBI Taxonomy" id="118510"/>
    <lineage>
        <taxon>Eukaryota</taxon>
        <taxon>Viridiplantae</taxon>
        <taxon>Streptophyta</taxon>
        <taxon>Embryophyta</taxon>
        <taxon>Tracheophyta</taxon>
        <taxon>Spermatophyta</taxon>
        <taxon>Magnoliopsida</taxon>
        <taxon>eudicotyledons</taxon>
        <taxon>Gunneridae</taxon>
        <taxon>Pentapetalae</taxon>
        <taxon>asterids</taxon>
        <taxon>campanulids</taxon>
        <taxon>Asterales</taxon>
        <taxon>Asteraceae</taxon>
        <taxon>Asteroideae</taxon>
        <taxon>Anthemideae</taxon>
        <taxon>Anthemidinae</taxon>
        <taxon>Tanacetum</taxon>
    </lineage>
</organism>
<dbReference type="GO" id="GO:0003964">
    <property type="term" value="F:RNA-directed DNA polymerase activity"/>
    <property type="evidence" value="ECO:0007669"/>
    <property type="project" value="UniProtKB-KW"/>
</dbReference>
<name>A0A699H921_TANCI</name>
<keyword evidence="2" id="KW-0548">Nucleotidyltransferase</keyword>
<dbReference type="InterPro" id="IPR043502">
    <property type="entry name" value="DNA/RNA_pol_sf"/>
</dbReference>
<feature type="domain" description="Reverse transcriptase" evidence="1">
    <location>
        <begin position="279"/>
        <end position="519"/>
    </location>
</feature>
<keyword evidence="2" id="KW-0808">Transferase</keyword>
<accession>A0A699H921</accession>
<dbReference type="InterPro" id="IPR000477">
    <property type="entry name" value="RT_dom"/>
</dbReference>
<dbReference type="AlphaFoldDB" id="A0A699H921"/>
<evidence type="ECO:0000313" key="2">
    <source>
        <dbReference type="EMBL" id="GEX66209.1"/>
    </source>
</evidence>
<dbReference type="Gene3D" id="3.60.10.10">
    <property type="entry name" value="Endonuclease/exonuclease/phosphatase"/>
    <property type="match status" value="1"/>
</dbReference>
<comment type="caution">
    <text evidence="2">The sequence shown here is derived from an EMBL/GenBank/DDBJ whole genome shotgun (WGS) entry which is preliminary data.</text>
</comment>
<dbReference type="CDD" id="cd01650">
    <property type="entry name" value="RT_nLTR_like"/>
    <property type="match status" value="1"/>
</dbReference>
<dbReference type="PROSITE" id="PS50878">
    <property type="entry name" value="RT_POL"/>
    <property type="match status" value="1"/>
</dbReference>
<dbReference type="SUPFAM" id="SSF56219">
    <property type="entry name" value="DNase I-like"/>
    <property type="match status" value="1"/>
</dbReference>
<sequence length="789" mass="91164">MWRLTGKKLLLIAVYAPHDIRDKQMLWDYLNQEIGKWKGDVVMMGDFNEVCYKSDRYGSVFNVHNADVFNSFISSSGLMKHWLDMEGFGNLVETAWKENHCNGHNAIRNLMGKLKFLKNRIKEWNASNMHCLKNVKAQHKKELETVDAKINDGKGDEEDIRNRMEIINSLKRYNKLESTEIAQKAKIKWAAEGDQDSRFFHGMLNKRRNTLNIRGVLVDGVWTDSPNKELECEVSNEEIKRAVWECDTDKAPGPDGFTFGFFRHFWNLIDKDVYEVVRYFFNHNDIPTGFNSSFIALVPKIPDANLVKDLRPISLIGSLYKIIAKVLTNRLVGVLGDIINEVQYAFIADRQILDGQFILNEVLKWCKVKKKQALIFKVDFEKAYDSVRPTEEFQFGRGLKQGDPLSPFLFLLIMESLHLSFQRVVDAGMFQAIKLDASVNLSHMFYADDAVFVGHWNDSNITTLVHVLECFFRASGLKINMGKSKIVGVHVDNAKVSRAAVKLGCLVLKAPFVYLGSIVGGNMNMLHAWNDIVDRIKRRLSKWKMPSLSIGGRLTLFKSVLGSMPIFHIAMFKVPAGVLSMLEMIRSHFLMVMIFRVRKLHGFAGKRTPRGGAERVQMEELEMLINSVRLTPMADRLIWTLDSAGIFSVASVRTLIDNKMLPVGNLKTRGVETSRHLFFECGMVNQVSHLINRWWDVPDMKIDSYDTWKTWLSNICMHSRNKKMFEGVYYVMWWFIWNFRNKKIFEAKVISKAIFFDDVICKSFHWCRFRCKASFSWNDWLKNPNLISL</sequence>
<dbReference type="SUPFAM" id="SSF56672">
    <property type="entry name" value="DNA/RNA polymerases"/>
    <property type="match status" value="1"/>
</dbReference>
<dbReference type="PANTHER" id="PTHR33116">
    <property type="entry name" value="REVERSE TRANSCRIPTASE ZINC-BINDING DOMAIN-CONTAINING PROTEIN-RELATED-RELATED"/>
    <property type="match status" value="1"/>
</dbReference>
<dbReference type="PANTHER" id="PTHR33116:SF79">
    <property type="entry name" value="REVERSE TRANSCRIPTASE DOMAIN, ZINC FINGER, CCHC-TYPE-RELATED"/>
    <property type="match status" value="1"/>
</dbReference>